<dbReference type="PROSITE" id="PS50994">
    <property type="entry name" value="INTEGRASE"/>
    <property type="match status" value="1"/>
</dbReference>
<organism evidence="8 9">
    <name type="scientific">Salvia divinorum</name>
    <name type="common">Maria pastora</name>
    <name type="synonym">Diviner's sage</name>
    <dbReference type="NCBI Taxonomy" id="28513"/>
    <lineage>
        <taxon>Eukaryota</taxon>
        <taxon>Viridiplantae</taxon>
        <taxon>Streptophyta</taxon>
        <taxon>Embryophyta</taxon>
        <taxon>Tracheophyta</taxon>
        <taxon>Spermatophyta</taxon>
        <taxon>Magnoliopsida</taxon>
        <taxon>eudicotyledons</taxon>
        <taxon>Gunneridae</taxon>
        <taxon>Pentapetalae</taxon>
        <taxon>asterids</taxon>
        <taxon>lamiids</taxon>
        <taxon>Lamiales</taxon>
        <taxon>Lamiaceae</taxon>
        <taxon>Nepetoideae</taxon>
        <taxon>Mentheae</taxon>
        <taxon>Salviinae</taxon>
        <taxon>Salvia</taxon>
        <taxon>Salvia subgen. Calosphace</taxon>
    </lineage>
</organism>
<dbReference type="Pfam" id="PF17919">
    <property type="entry name" value="RT_RNaseH_2"/>
    <property type="match status" value="1"/>
</dbReference>
<evidence type="ECO:0000256" key="6">
    <source>
        <dbReference type="SAM" id="MobiDB-lite"/>
    </source>
</evidence>
<dbReference type="CDD" id="cd00303">
    <property type="entry name" value="retropepsin_like"/>
    <property type="match status" value="1"/>
</dbReference>
<dbReference type="InterPro" id="IPR000477">
    <property type="entry name" value="RT_dom"/>
</dbReference>
<evidence type="ECO:0000256" key="3">
    <source>
        <dbReference type="ARBA" id="ARBA00022722"/>
    </source>
</evidence>
<keyword evidence="5" id="KW-0511">Multifunctional enzyme</keyword>
<accession>A0ABD1HDE8</accession>
<dbReference type="InterPro" id="IPR043502">
    <property type="entry name" value="DNA/RNA_pol_sf"/>
</dbReference>
<dbReference type="InterPro" id="IPR021109">
    <property type="entry name" value="Peptidase_aspartic_dom_sf"/>
</dbReference>
<dbReference type="GO" id="GO:0004519">
    <property type="term" value="F:endonuclease activity"/>
    <property type="evidence" value="ECO:0007669"/>
    <property type="project" value="UniProtKB-KW"/>
</dbReference>
<evidence type="ECO:0000256" key="4">
    <source>
        <dbReference type="ARBA" id="ARBA00022759"/>
    </source>
</evidence>
<keyword evidence="3" id="KW-0540">Nuclease</keyword>
<dbReference type="PANTHER" id="PTHR37984:SF5">
    <property type="entry name" value="PROTEIN NYNRIN-LIKE"/>
    <property type="match status" value="1"/>
</dbReference>
<dbReference type="InterPro" id="IPR036397">
    <property type="entry name" value="RNaseH_sf"/>
</dbReference>
<dbReference type="InterPro" id="IPR050951">
    <property type="entry name" value="Retrovirus_Pol_polyprotein"/>
</dbReference>
<dbReference type="EMBL" id="JBEAFC010000006">
    <property type="protein sequence ID" value="KAL1553985.1"/>
    <property type="molecule type" value="Genomic_DNA"/>
</dbReference>
<dbReference type="InterPro" id="IPR041577">
    <property type="entry name" value="RT_RNaseH_2"/>
</dbReference>
<comment type="caution">
    <text evidence="8">The sequence shown here is derived from an EMBL/GenBank/DDBJ whole genome shotgun (WGS) entry which is preliminary data.</text>
</comment>
<dbReference type="Gene3D" id="3.10.10.10">
    <property type="entry name" value="HIV Type 1 Reverse Transcriptase, subunit A, domain 1"/>
    <property type="match status" value="1"/>
</dbReference>
<keyword evidence="4" id="KW-0378">Hydrolase</keyword>
<dbReference type="SUPFAM" id="SSF53098">
    <property type="entry name" value="Ribonuclease H-like"/>
    <property type="match status" value="1"/>
</dbReference>
<dbReference type="InterPro" id="IPR041588">
    <property type="entry name" value="Integrase_H2C2"/>
</dbReference>
<dbReference type="Pfam" id="PF17921">
    <property type="entry name" value="Integrase_H2C2"/>
    <property type="match status" value="1"/>
</dbReference>
<feature type="domain" description="Integrase catalytic" evidence="7">
    <location>
        <begin position="1036"/>
        <end position="1212"/>
    </location>
</feature>
<keyword evidence="4" id="KW-0255">Endonuclease</keyword>
<dbReference type="InterPro" id="IPR043128">
    <property type="entry name" value="Rev_trsase/Diguanyl_cyclase"/>
</dbReference>
<dbReference type="CDD" id="cd09274">
    <property type="entry name" value="RNase_HI_RT_Ty3"/>
    <property type="match status" value="1"/>
</dbReference>
<dbReference type="Pfam" id="PF00665">
    <property type="entry name" value="rve"/>
    <property type="match status" value="1"/>
</dbReference>
<protein>
    <recommendedName>
        <fullName evidence="7">Integrase catalytic domain-containing protein</fullName>
    </recommendedName>
</protein>
<dbReference type="Gene3D" id="1.10.340.70">
    <property type="match status" value="1"/>
</dbReference>
<dbReference type="FunFam" id="3.30.70.270:FF:000020">
    <property type="entry name" value="Transposon Tf2-6 polyprotein-like Protein"/>
    <property type="match status" value="1"/>
</dbReference>
<name>A0ABD1HDE8_SALDI</name>
<evidence type="ECO:0000313" key="9">
    <source>
        <dbReference type="Proteomes" id="UP001567538"/>
    </source>
</evidence>
<sequence length="1350" mass="153059">MRGNNGKIPAIVKAPSKENVSQITLRSGKAYEGPARRVKIEESSGKGGEDKLIKPTGPAGENYGLKKEDLLKPLPQIVDPFFLGKELEVASGEIGDEGREEKKEEKKEVPPEDLNSGVPQAKPVPYRGGAKKKREDPVDFMEIFGKLEINLPFLQALKLPPFSRFIKEFIAEKAQSEGKIVIGENISAVIQKKKLPSKRTDPGIFTLPITIGDIKIEHSMCDLGTSNNVLPLSVYKRLIGARMVDTKIVIQLADRSCISPEGILENVIVKVHNFLYPADFHVIRMSKSEAAGTSGVLLGRPFLRTAKTIIDVFDGTICLDYYGEKYTFNIDEAMKKPMHVENLHSVDVITPLVQEYLKTELMEKQFAGSELSNSIESEVAGWCETVKTQGLTDQEISAAIQEFCQKPQSAGSSGFLQLASANKAPETEEPNLGNMEKNPLPLEASPEKKELKQLPPSLKYSYLGENETLPVILSSKLTKGQEERLLEVLRRNPKAIGWILSDLVGLSLDLCMHHIRLEEGAKAHRDPQRKLNPHMREEVNKEILKLLSLRIIYSIPDSEWVSPVHMVPKKSGNSMPQPVRITSPCHSLIKCLAGKQYFCFLDGYSGYFQIYVDPEDQSKTTFTCPFGTYAYRRMPFGLCNAPDTFQRCMMSIFSDLLEDCIEIFMDDFTVYGDSFDSCLHHLDLVLERCRAKSLVLNYEKCHFMVTEGIVLGHVVSAKGIQVDQAKVDVIANLPYPTNQKKIRGFLGHAGFYRRFIKDFAKIAQPLTRLLQNEVEFDFDDACKEAFKLLKERLITAPIIRSPDWNFPFEIMCDASDLAVGAVLGQKIVGKSYVIFYASKTLKQAQRNYDTMEKEMLAVLYSFEKFRPYLLWSHEFDWEVKDNKGTENRVADHLSRIVQGKEEEEIPDAFPEEHLYLTTMRPQLISWTHHVAQLDQAESSQNARKRNMEPWFANLAHYLKMGTDRVIRRCIPDWEQEKVLIHCHSLACGGHFGPKRTARKVLDSGFYWPSLQKDAYEFCQNCKRCQLTGGISSRDAMPQVPIIVCEIFDVWGMDFMGPFPSSFGNSYILVAVDYVSKWIEAKATCSNDSKEVAKFLKANIFSRYGVPRAIISDQGTHFCNRTIEALMKKYGVHHRLSIPYHPQLNGQAEISNREIKSILKKTVSPTQKDWSKRLDDALWAYRTTFKTPIGMSSYRIVFGKMCHLPIEIEHQAYWAVEQINLNTSACEETRKLQLQEIEELRLDSYDSAMWYKERTKLWHDRNLRAKNLQVGQKVLLFQSRLKLMPGKLKSKCTRPYVITSIRSNGAVEIKGSPPNSGPFIVNGHRVKAFRDSSELCVVEEISLRTPSLSSN</sequence>
<evidence type="ECO:0000259" key="7">
    <source>
        <dbReference type="PROSITE" id="PS50994"/>
    </source>
</evidence>
<dbReference type="Proteomes" id="UP001567538">
    <property type="component" value="Unassembled WGS sequence"/>
</dbReference>
<dbReference type="Gene3D" id="3.30.70.270">
    <property type="match status" value="2"/>
</dbReference>
<feature type="region of interest" description="Disordered" evidence="6">
    <location>
        <begin position="1"/>
        <end position="64"/>
    </location>
</feature>
<gene>
    <name evidence="8" type="ORF">AAHA92_14593</name>
</gene>
<evidence type="ECO:0000256" key="2">
    <source>
        <dbReference type="ARBA" id="ARBA00022695"/>
    </source>
</evidence>
<dbReference type="Gene3D" id="2.40.70.10">
    <property type="entry name" value="Acid Proteases"/>
    <property type="match status" value="1"/>
</dbReference>
<keyword evidence="9" id="KW-1185">Reference proteome</keyword>
<feature type="compositionally biased region" description="Basic and acidic residues" evidence="6">
    <location>
        <begin position="34"/>
        <end position="53"/>
    </location>
</feature>
<reference evidence="8 9" key="1">
    <citation type="submission" date="2024-06" db="EMBL/GenBank/DDBJ databases">
        <title>A chromosome level genome sequence of Diviner's sage (Salvia divinorum).</title>
        <authorList>
            <person name="Ford S.A."/>
            <person name="Ro D.-K."/>
            <person name="Ness R.W."/>
            <person name="Phillips M.A."/>
        </authorList>
    </citation>
    <scope>NUCLEOTIDE SEQUENCE [LARGE SCALE GENOMIC DNA]</scope>
    <source>
        <strain evidence="8">SAF-2024a</strain>
        <tissue evidence="8">Leaf</tissue>
    </source>
</reference>
<dbReference type="CDD" id="cd01647">
    <property type="entry name" value="RT_LTR"/>
    <property type="match status" value="1"/>
</dbReference>
<dbReference type="InterPro" id="IPR012337">
    <property type="entry name" value="RNaseH-like_sf"/>
</dbReference>
<dbReference type="Gene3D" id="3.30.420.10">
    <property type="entry name" value="Ribonuclease H-like superfamily/Ribonuclease H"/>
    <property type="match status" value="1"/>
</dbReference>
<evidence type="ECO:0000256" key="5">
    <source>
        <dbReference type="ARBA" id="ARBA00023268"/>
    </source>
</evidence>
<evidence type="ECO:0000313" key="8">
    <source>
        <dbReference type="EMBL" id="KAL1553985.1"/>
    </source>
</evidence>
<keyword evidence="1" id="KW-0808">Transferase</keyword>
<feature type="region of interest" description="Disordered" evidence="6">
    <location>
        <begin position="93"/>
        <end position="133"/>
    </location>
</feature>
<dbReference type="Pfam" id="PF00078">
    <property type="entry name" value="RVT_1"/>
    <property type="match status" value="1"/>
</dbReference>
<dbReference type="SUPFAM" id="SSF56672">
    <property type="entry name" value="DNA/RNA polymerases"/>
    <property type="match status" value="1"/>
</dbReference>
<dbReference type="PANTHER" id="PTHR37984">
    <property type="entry name" value="PROTEIN CBG26694"/>
    <property type="match status" value="1"/>
</dbReference>
<proteinExistence type="predicted"/>
<feature type="compositionally biased region" description="Basic and acidic residues" evidence="6">
    <location>
        <begin position="96"/>
        <end position="110"/>
    </location>
</feature>
<dbReference type="GO" id="GO:0016779">
    <property type="term" value="F:nucleotidyltransferase activity"/>
    <property type="evidence" value="ECO:0007669"/>
    <property type="project" value="UniProtKB-KW"/>
</dbReference>
<keyword evidence="2" id="KW-0548">Nucleotidyltransferase</keyword>
<dbReference type="InterPro" id="IPR001584">
    <property type="entry name" value="Integrase_cat-core"/>
</dbReference>
<evidence type="ECO:0000256" key="1">
    <source>
        <dbReference type="ARBA" id="ARBA00022679"/>
    </source>
</evidence>